<protein>
    <submittedName>
        <fullName evidence="1">Uncharacterized protein</fullName>
    </submittedName>
</protein>
<dbReference type="AlphaFoldDB" id="A0A0F9Y4M3"/>
<organism evidence="1">
    <name type="scientific">marine sediment metagenome</name>
    <dbReference type="NCBI Taxonomy" id="412755"/>
    <lineage>
        <taxon>unclassified sequences</taxon>
        <taxon>metagenomes</taxon>
        <taxon>ecological metagenomes</taxon>
    </lineage>
</organism>
<comment type="caution">
    <text evidence="1">The sequence shown here is derived from an EMBL/GenBank/DDBJ whole genome shotgun (WGS) entry which is preliminary data.</text>
</comment>
<name>A0A0F9Y4M3_9ZZZZ</name>
<evidence type="ECO:0000313" key="1">
    <source>
        <dbReference type="EMBL" id="KKO06807.1"/>
    </source>
</evidence>
<accession>A0A0F9Y4M3</accession>
<dbReference type="EMBL" id="LAZR01000014">
    <property type="protein sequence ID" value="KKO06807.1"/>
    <property type="molecule type" value="Genomic_DNA"/>
</dbReference>
<proteinExistence type="predicted"/>
<sequence length="196" mass="21977">MITFADSHVDLMGSVTFTPQELQRRWDRELQKKWRKEVQDNLRDFMQIKPSLDPETFPQYAQNDVLLSDFISDKQTCYQRRLADEVKNELLITTIAYEHAVRRKAELELMIDGRDAVAEVPEETDPETGEVTQTYVPPVTAVEPLATTIESVDESGDPVTITNPALTQALADLADAQAVIDDASGEVLTLAAERAL</sequence>
<gene>
    <name evidence="1" type="ORF">LCGC14_0059910</name>
</gene>
<reference evidence="1" key="1">
    <citation type="journal article" date="2015" name="Nature">
        <title>Complex archaea that bridge the gap between prokaryotes and eukaryotes.</title>
        <authorList>
            <person name="Spang A."/>
            <person name="Saw J.H."/>
            <person name="Jorgensen S.L."/>
            <person name="Zaremba-Niedzwiedzka K."/>
            <person name="Martijn J."/>
            <person name="Lind A.E."/>
            <person name="van Eijk R."/>
            <person name="Schleper C."/>
            <person name="Guy L."/>
            <person name="Ettema T.J."/>
        </authorList>
    </citation>
    <scope>NUCLEOTIDE SEQUENCE</scope>
</reference>